<evidence type="ECO:0000313" key="3">
    <source>
        <dbReference type="Proteomes" id="UP000719412"/>
    </source>
</evidence>
<reference evidence="2" key="1">
    <citation type="journal article" date="2020" name="J Insects Food Feed">
        <title>The yellow mealworm (Tenebrio molitor) genome: a resource for the emerging insects as food and feed industry.</title>
        <authorList>
            <person name="Eriksson T."/>
            <person name="Andere A."/>
            <person name="Kelstrup H."/>
            <person name="Emery V."/>
            <person name="Picard C."/>
        </authorList>
    </citation>
    <scope>NUCLEOTIDE SEQUENCE</scope>
    <source>
        <strain evidence="2">Stoneville</strain>
        <tissue evidence="2">Whole head</tissue>
    </source>
</reference>
<gene>
    <name evidence="2" type="ORF">GEV33_004194</name>
</gene>
<comment type="caution">
    <text evidence="2">The sequence shown here is derived from an EMBL/GenBank/DDBJ whole genome shotgun (WGS) entry which is preliminary data.</text>
</comment>
<evidence type="ECO:0000256" key="1">
    <source>
        <dbReference type="SAM" id="MobiDB-lite"/>
    </source>
</evidence>
<proteinExistence type="predicted"/>
<evidence type="ECO:0000313" key="2">
    <source>
        <dbReference type="EMBL" id="KAH0818597.1"/>
    </source>
</evidence>
<accession>A0A8J6HQ91</accession>
<dbReference type="Proteomes" id="UP000719412">
    <property type="component" value="Unassembled WGS sequence"/>
</dbReference>
<sequence length="267" mass="29540">MTPPRTVWMRIKSGRFSVAARPTPTAAVHQQKPPAAPKHKVVITPAANCRGVNTAEDTRRILMSKDPSDYGIRADKVVCLKDNAVLVESRCPSVLKLGDSDILKQLKLTAKPVDKHWPRMQIMDVPEHTTQEQLLAELCKQNLPATVPENFTGKMFKYGRRSRGNERGGNDTTSWIVELHPAARAHFVKTERIYTTWRDLGTSQNSATPPGNAASAPARTTRAATARLERIRGRTNVQTVQGAELRKPTTTPRRASVPSISIVCKKP</sequence>
<feature type="region of interest" description="Disordered" evidence="1">
    <location>
        <begin position="201"/>
        <end position="222"/>
    </location>
</feature>
<protein>
    <submittedName>
        <fullName evidence="2">Uncharacterized protein</fullName>
    </submittedName>
</protein>
<reference evidence="2" key="2">
    <citation type="submission" date="2021-08" db="EMBL/GenBank/DDBJ databases">
        <authorList>
            <person name="Eriksson T."/>
        </authorList>
    </citation>
    <scope>NUCLEOTIDE SEQUENCE</scope>
    <source>
        <strain evidence="2">Stoneville</strain>
        <tissue evidence="2">Whole head</tissue>
    </source>
</reference>
<dbReference type="EMBL" id="JABDTM020017113">
    <property type="protein sequence ID" value="KAH0818597.1"/>
    <property type="molecule type" value="Genomic_DNA"/>
</dbReference>
<organism evidence="2 3">
    <name type="scientific">Tenebrio molitor</name>
    <name type="common">Yellow mealworm beetle</name>
    <dbReference type="NCBI Taxonomy" id="7067"/>
    <lineage>
        <taxon>Eukaryota</taxon>
        <taxon>Metazoa</taxon>
        <taxon>Ecdysozoa</taxon>
        <taxon>Arthropoda</taxon>
        <taxon>Hexapoda</taxon>
        <taxon>Insecta</taxon>
        <taxon>Pterygota</taxon>
        <taxon>Neoptera</taxon>
        <taxon>Endopterygota</taxon>
        <taxon>Coleoptera</taxon>
        <taxon>Polyphaga</taxon>
        <taxon>Cucujiformia</taxon>
        <taxon>Tenebrionidae</taxon>
        <taxon>Tenebrio</taxon>
    </lineage>
</organism>
<keyword evidence="3" id="KW-1185">Reference proteome</keyword>
<feature type="compositionally biased region" description="Low complexity" evidence="1">
    <location>
        <begin position="213"/>
        <end position="222"/>
    </location>
</feature>
<dbReference type="AlphaFoldDB" id="A0A8J6HQ91"/>
<name>A0A8J6HQ91_TENMO</name>